<keyword evidence="7" id="KW-1185">Reference proteome</keyword>
<evidence type="ECO:0000256" key="1">
    <source>
        <dbReference type="ARBA" id="ARBA00008056"/>
    </source>
</evidence>
<evidence type="ECO:0000256" key="4">
    <source>
        <dbReference type="ARBA" id="ARBA00023004"/>
    </source>
</evidence>
<dbReference type="AlphaFoldDB" id="A0AA39E2F3"/>
<name>A0AA39E2F3_VITRO</name>
<dbReference type="SUPFAM" id="SSF51197">
    <property type="entry name" value="Clavaminate synthase-like"/>
    <property type="match status" value="2"/>
</dbReference>
<dbReference type="Proteomes" id="UP001168098">
    <property type="component" value="Unassembled WGS sequence"/>
</dbReference>
<dbReference type="Pfam" id="PF14226">
    <property type="entry name" value="DIOX_N"/>
    <property type="match status" value="2"/>
</dbReference>
<sequence length="695" mass="79026">MGTHYKMQVKQQRGYVLQEMGGEEMSTRKDFGGSLPVANVQALASNNSGDIPIRYLRPELQSEEVLVDESPHIPNIDMRKLMVDDDEMEKLHFACKDWGFFQLINHGVEEVIEKMKMDVQEFFKLPLEEKNAYAQPPNNIEGYGQAFVVSQDQKLDWGDMLFLLPQPASLRNLRLWPENPTSFRETLDNYSSELHRVSVNLLRSMAKNLGVNPDKLASMFEDGTQGVRMNYYPPCVHADRVMGLTPHSDATGLTLLVQVNEVQGLQIKKNGKWVPIKPIPDALVVNIGDIIEIMSNGEYKSIEHRVVVNPEKERLSIAAFHSPDHRTMIGPLPDLIKENSANYKTTSHDDFLRITVTRKLDGKTLASNNSGDIPIRYLRPELQSAEVMVDESLQIPTIDTRKLMVDDDEMEKLHFACKDWGFFQLINHGVEEVIVKMKMDVQDFFKLSLEEKNACAQLPNNTEGYGQAFVVSQDQKLDWGDMLFLLPLPASQRNMRLWPKKPTSFRETLDKYSSELHRVSINLLRSMAKNLGINPDKLASMFEDATQGVRMNYYPPCVNADKVMGLTPHSDATGLTLLVQVNEVQGLQIKKNGKWVPIRPVPDAFIVNIGDIIEIMSNGEYKSIEHRAVVNPEKERLSIATFHRPNYRTMIGPLPDLLKENSTNYKTISFEDFVRIVVTRKLDGKSLLGHMKFAD</sequence>
<evidence type="ECO:0000256" key="2">
    <source>
        <dbReference type="ARBA" id="ARBA00022723"/>
    </source>
</evidence>
<dbReference type="Gene3D" id="2.60.120.330">
    <property type="entry name" value="B-lactam Antibiotic, Isopenicillin N Synthase, Chain"/>
    <property type="match status" value="2"/>
</dbReference>
<dbReference type="InterPro" id="IPR050295">
    <property type="entry name" value="Plant_2OG-oxidoreductases"/>
</dbReference>
<reference evidence="6 7" key="1">
    <citation type="journal article" date="2023" name="BMC Biotechnol.">
        <title>Vitis rotundifolia cv Carlos genome sequencing.</title>
        <authorList>
            <person name="Huff M."/>
            <person name="Hulse-Kemp A."/>
            <person name="Scheffler B."/>
            <person name="Youngblood R."/>
            <person name="Simpson S."/>
            <person name="Babiker E."/>
            <person name="Staton M."/>
        </authorList>
    </citation>
    <scope>NUCLEOTIDE SEQUENCE [LARGE SCALE GENOMIC DNA]</scope>
    <source>
        <tissue evidence="6">Leaf</tissue>
    </source>
</reference>
<dbReference type="InterPro" id="IPR044861">
    <property type="entry name" value="IPNS-like_FE2OG_OXY"/>
</dbReference>
<evidence type="ECO:0000313" key="6">
    <source>
        <dbReference type="EMBL" id="KAJ9707066.1"/>
    </source>
</evidence>
<keyword evidence="4" id="KW-0408">Iron</keyword>
<protein>
    <recommendedName>
        <fullName evidence="5">Fe2OG dioxygenase domain-containing protein</fullName>
    </recommendedName>
</protein>
<dbReference type="GO" id="GO:0046872">
    <property type="term" value="F:metal ion binding"/>
    <property type="evidence" value="ECO:0007669"/>
    <property type="project" value="UniProtKB-KW"/>
</dbReference>
<dbReference type="Pfam" id="PF03171">
    <property type="entry name" value="2OG-FeII_Oxy"/>
    <property type="match status" value="2"/>
</dbReference>
<dbReference type="InterPro" id="IPR027443">
    <property type="entry name" value="IPNS-like_sf"/>
</dbReference>
<evidence type="ECO:0000313" key="7">
    <source>
        <dbReference type="Proteomes" id="UP001168098"/>
    </source>
</evidence>
<dbReference type="EMBL" id="JARBHA010000002">
    <property type="protein sequence ID" value="KAJ9707066.1"/>
    <property type="molecule type" value="Genomic_DNA"/>
</dbReference>
<proteinExistence type="inferred from homology"/>
<feature type="domain" description="Fe2OG dioxygenase" evidence="5">
    <location>
        <begin position="223"/>
        <end position="323"/>
    </location>
</feature>
<feature type="domain" description="Fe2OG dioxygenase" evidence="5">
    <location>
        <begin position="545"/>
        <end position="645"/>
    </location>
</feature>
<dbReference type="GO" id="GO:0016491">
    <property type="term" value="F:oxidoreductase activity"/>
    <property type="evidence" value="ECO:0007669"/>
    <property type="project" value="UniProtKB-KW"/>
</dbReference>
<comment type="caution">
    <text evidence="6">The sequence shown here is derived from an EMBL/GenBank/DDBJ whole genome shotgun (WGS) entry which is preliminary data.</text>
</comment>
<evidence type="ECO:0000259" key="5">
    <source>
        <dbReference type="PROSITE" id="PS51471"/>
    </source>
</evidence>
<dbReference type="FunFam" id="2.60.120.330:FF:000001">
    <property type="entry name" value="Protein SRG1"/>
    <property type="match status" value="2"/>
</dbReference>
<gene>
    <name evidence="6" type="ORF">PVL29_002176</name>
</gene>
<keyword evidence="2" id="KW-0479">Metal-binding</keyword>
<dbReference type="PANTHER" id="PTHR47991">
    <property type="entry name" value="OXOGLUTARATE/IRON-DEPENDENT DIOXYGENASE"/>
    <property type="match status" value="1"/>
</dbReference>
<dbReference type="InterPro" id="IPR005123">
    <property type="entry name" value="Oxoglu/Fe-dep_dioxygenase_dom"/>
</dbReference>
<comment type="similarity">
    <text evidence="1">Belongs to the iron/ascorbate-dependent oxidoreductase family.</text>
</comment>
<accession>A0AA39E2F3</accession>
<dbReference type="PROSITE" id="PS51471">
    <property type="entry name" value="FE2OG_OXY"/>
    <property type="match status" value="2"/>
</dbReference>
<evidence type="ECO:0000256" key="3">
    <source>
        <dbReference type="ARBA" id="ARBA00023002"/>
    </source>
</evidence>
<organism evidence="6 7">
    <name type="scientific">Vitis rotundifolia</name>
    <name type="common">Muscadine grape</name>
    <dbReference type="NCBI Taxonomy" id="103349"/>
    <lineage>
        <taxon>Eukaryota</taxon>
        <taxon>Viridiplantae</taxon>
        <taxon>Streptophyta</taxon>
        <taxon>Embryophyta</taxon>
        <taxon>Tracheophyta</taxon>
        <taxon>Spermatophyta</taxon>
        <taxon>Magnoliopsida</taxon>
        <taxon>eudicotyledons</taxon>
        <taxon>Gunneridae</taxon>
        <taxon>Pentapetalae</taxon>
        <taxon>rosids</taxon>
        <taxon>Vitales</taxon>
        <taxon>Vitaceae</taxon>
        <taxon>Viteae</taxon>
        <taxon>Vitis</taxon>
    </lineage>
</organism>
<dbReference type="InterPro" id="IPR026992">
    <property type="entry name" value="DIOX_N"/>
</dbReference>
<keyword evidence="3" id="KW-0560">Oxidoreductase</keyword>